<sequence>MHITQVHRLLTRTGQGSSGNRILHHSLSAERLTFLLVLRGCGWLQLLISIPIRLLLIRLLQAVSSSQIPSLDEGIIISMMMKLFNEQNPRAMQNDHVVIYKMVRLLHWSALGITPG</sequence>
<protein>
    <submittedName>
        <fullName evidence="1">Uncharacterized protein</fullName>
    </submittedName>
</protein>
<gene>
    <name evidence="1" type="ORF">OSTQU699_LOCUS4609</name>
</gene>
<dbReference type="EMBL" id="CAJHUC010000980">
    <property type="protein sequence ID" value="CAD7699250.1"/>
    <property type="molecule type" value="Genomic_DNA"/>
</dbReference>
<evidence type="ECO:0000313" key="1">
    <source>
        <dbReference type="EMBL" id="CAD7699250.1"/>
    </source>
</evidence>
<evidence type="ECO:0000313" key="2">
    <source>
        <dbReference type="Proteomes" id="UP000708148"/>
    </source>
</evidence>
<dbReference type="Proteomes" id="UP000708148">
    <property type="component" value="Unassembled WGS sequence"/>
</dbReference>
<accession>A0A8S1IZN9</accession>
<comment type="caution">
    <text evidence="1">The sequence shown here is derived from an EMBL/GenBank/DDBJ whole genome shotgun (WGS) entry which is preliminary data.</text>
</comment>
<name>A0A8S1IZN9_9CHLO</name>
<dbReference type="AlphaFoldDB" id="A0A8S1IZN9"/>
<proteinExistence type="predicted"/>
<reference evidence="1" key="1">
    <citation type="submission" date="2020-12" db="EMBL/GenBank/DDBJ databases">
        <authorList>
            <person name="Iha C."/>
        </authorList>
    </citation>
    <scope>NUCLEOTIDE SEQUENCE</scope>
</reference>
<keyword evidence="2" id="KW-1185">Reference proteome</keyword>
<organism evidence="1 2">
    <name type="scientific">Ostreobium quekettii</name>
    <dbReference type="NCBI Taxonomy" id="121088"/>
    <lineage>
        <taxon>Eukaryota</taxon>
        <taxon>Viridiplantae</taxon>
        <taxon>Chlorophyta</taxon>
        <taxon>core chlorophytes</taxon>
        <taxon>Ulvophyceae</taxon>
        <taxon>TCBD clade</taxon>
        <taxon>Bryopsidales</taxon>
        <taxon>Ostreobineae</taxon>
        <taxon>Ostreobiaceae</taxon>
        <taxon>Ostreobium</taxon>
    </lineage>
</organism>